<dbReference type="RefSeq" id="WP_123683246.1">
    <property type="nucleotide sequence ID" value="NZ_RKHY01000001.1"/>
</dbReference>
<evidence type="ECO:0000256" key="2">
    <source>
        <dbReference type="ARBA" id="ARBA00022840"/>
    </source>
</evidence>
<protein>
    <submittedName>
        <fullName evidence="6">Transcriptional regulator of acetoin/glycerol metabolism</fullName>
    </submittedName>
</protein>
<dbReference type="GO" id="GO:0006355">
    <property type="term" value="P:regulation of DNA-templated transcription"/>
    <property type="evidence" value="ECO:0007669"/>
    <property type="project" value="InterPro"/>
</dbReference>
<dbReference type="SUPFAM" id="SSF52540">
    <property type="entry name" value="P-loop containing nucleoside triphosphate hydrolases"/>
    <property type="match status" value="1"/>
</dbReference>
<dbReference type="Gene3D" id="3.40.50.300">
    <property type="entry name" value="P-loop containing nucleotide triphosphate hydrolases"/>
    <property type="match status" value="1"/>
</dbReference>
<dbReference type="InterPro" id="IPR058031">
    <property type="entry name" value="AAA_lid_NorR"/>
</dbReference>
<evidence type="ECO:0000256" key="4">
    <source>
        <dbReference type="ARBA" id="ARBA00023163"/>
    </source>
</evidence>
<dbReference type="InterPro" id="IPR027417">
    <property type="entry name" value="P-loop_NTPase"/>
</dbReference>
<keyword evidence="2" id="KW-0067">ATP-binding</keyword>
<evidence type="ECO:0000256" key="1">
    <source>
        <dbReference type="ARBA" id="ARBA00022741"/>
    </source>
</evidence>
<gene>
    <name evidence="6" type="ORF">EDD35_1376</name>
</gene>
<evidence type="ECO:0000313" key="7">
    <source>
        <dbReference type="Proteomes" id="UP000274843"/>
    </source>
</evidence>
<dbReference type="InterPro" id="IPR002197">
    <property type="entry name" value="HTH_Fis"/>
</dbReference>
<dbReference type="PROSITE" id="PS50045">
    <property type="entry name" value="SIGMA54_INTERACT_4"/>
    <property type="match status" value="1"/>
</dbReference>
<dbReference type="PRINTS" id="PR01590">
    <property type="entry name" value="HTHFIS"/>
</dbReference>
<dbReference type="PROSITE" id="PS00688">
    <property type="entry name" value="SIGMA54_INTERACT_3"/>
    <property type="match status" value="1"/>
</dbReference>
<dbReference type="Proteomes" id="UP000274843">
    <property type="component" value="Unassembled WGS sequence"/>
</dbReference>
<dbReference type="InterPro" id="IPR009057">
    <property type="entry name" value="Homeodomain-like_sf"/>
</dbReference>
<feature type="domain" description="Sigma-54 factor interaction" evidence="5">
    <location>
        <begin position="405"/>
        <end position="462"/>
    </location>
</feature>
<evidence type="ECO:0000256" key="3">
    <source>
        <dbReference type="ARBA" id="ARBA00023015"/>
    </source>
</evidence>
<keyword evidence="4" id="KW-0804">Transcription</keyword>
<name>A0A3N2GRB7_9PSEU</name>
<dbReference type="Pfam" id="PF25601">
    <property type="entry name" value="AAA_lid_14"/>
    <property type="match status" value="1"/>
</dbReference>
<dbReference type="Gene3D" id="1.10.10.60">
    <property type="entry name" value="Homeodomain-like"/>
    <property type="match status" value="1"/>
</dbReference>
<organism evidence="6 7">
    <name type="scientific">Amycolatopsis thermoflava</name>
    <dbReference type="NCBI Taxonomy" id="84480"/>
    <lineage>
        <taxon>Bacteria</taxon>
        <taxon>Bacillati</taxon>
        <taxon>Actinomycetota</taxon>
        <taxon>Actinomycetes</taxon>
        <taxon>Pseudonocardiales</taxon>
        <taxon>Pseudonocardiaceae</taxon>
        <taxon>Amycolatopsis</taxon>
        <taxon>Amycolatopsis methanolica group</taxon>
    </lineage>
</organism>
<dbReference type="InterPro" id="IPR025944">
    <property type="entry name" value="Sigma_54_int_dom_CS"/>
</dbReference>
<dbReference type="Pfam" id="PF02954">
    <property type="entry name" value="HTH_8"/>
    <property type="match status" value="1"/>
</dbReference>
<dbReference type="Gene3D" id="1.10.8.60">
    <property type="match status" value="1"/>
</dbReference>
<accession>A0A3N2GRB7</accession>
<comment type="caution">
    <text evidence="6">The sequence shown here is derived from an EMBL/GenBank/DDBJ whole genome shotgun (WGS) entry which is preliminary data.</text>
</comment>
<dbReference type="GeneID" id="301842813"/>
<evidence type="ECO:0000259" key="5">
    <source>
        <dbReference type="PROSITE" id="PS50045"/>
    </source>
</evidence>
<dbReference type="SUPFAM" id="SSF46689">
    <property type="entry name" value="Homeodomain-like"/>
    <property type="match status" value="1"/>
</dbReference>
<reference evidence="6 7" key="1">
    <citation type="submission" date="2018-11" db="EMBL/GenBank/DDBJ databases">
        <title>Sequencing the genomes of 1000 actinobacteria strains.</title>
        <authorList>
            <person name="Klenk H.-P."/>
        </authorList>
    </citation>
    <scope>NUCLEOTIDE SEQUENCE [LARGE SCALE GENOMIC DNA]</scope>
    <source>
        <strain evidence="6 7">DSM 44348</strain>
    </source>
</reference>
<dbReference type="GO" id="GO:0005524">
    <property type="term" value="F:ATP binding"/>
    <property type="evidence" value="ECO:0007669"/>
    <property type="project" value="UniProtKB-KW"/>
</dbReference>
<keyword evidence="7" id="KW-1185">Reference proteome</keyword>
<dbReference type="AlphaFoldDB" id="A0A3N2GRB7"/>
<dbReference type="PANTHER" id="PTHR32071">
    <property type="entry name" value="TRANSCRIPTIONAL REGULATORY PROTEIN"/>
    <property type="match status" value="1"/>
</dbReference>
<evidence type="ECO:0000313" key="6">
    <source>
        <dbReference type="EMBL" id="ROS39083.1"/>
    </source>
</evidence>
<keyword evidence="3" id="KW-0805">Transcription regulation</keyword>
<proteinExistence type="predicted"/>
<dbReference type="InterPro" id="IPR002078">
    <property type="entry name" value="Sigma_54_int"/>
</dbReference>
<keyword evidence="1" id="KW-0547">Nucleotide-binding</keyword>
<dbReference type="InterPro" id="IPR029016">
    <property type="entry name" value="GAF-like_dom_sf"/>
</dbReference>
<sequence length="533" mass="57852">MENAALRPEIAKSWRRAELSGLRPDAAVDRLTVADIDRRSRLVLAAEPVLDQATRELADTEFSLILADRDAWIVDRRFGEHQLESTLDRLGVVPGRRFTEENTGTNSIATVFELRQGLAVHGHEHFIDSFKAFACYGHPITHPVTRRLEGVLDITCPADHASPLLGPFLRRAVADIEQRLLEGSRAAEQRMLAAYQAAALNRLRPVLVLGDDVVLANAAATDLLDAADHAVLRGLAMDAPFGVRQARSVRLSSGRVADVSFERITGASGVLFELEPPTVQAIPRRADPRPVQRDFTTYREQRTHVLISGEPGTGRSTVARELAGESALAVLDAVDAQHWAPTLDQLVASHTGLLVIENIALLPADAAARVGAAMDRGWFAFTGPPPSELTGPAADLASRCIARRELAPLRSRRDELPALVAAMLADLGSTLRFVPRTLEVLAAQPWPGNLRELKALLRHVATGRACGDVLPRDLPEAYQGSPRARHLTPIEQLEHDAIAAALRDCGGNKAHAAKLLGISRSTLHRRVRSLGLS</sequence>
<dbReference type="EMBL" id="RKHY01000001">
    <property type="protein sequence ID" value="ROS39083.1"/>
    <property type="molecule type" value="Genomic_DNA"/>
</dbReference>
<dbReference type="GO" id="GO:0043565">
    <property type="term" value="F:sequence-specific DNA binding"/>
    <property type="evidence" value="ECO:0007669"/>
    <property type="project" value="InterPro"/>
</dbReference>
<dbReference type="Gene3D" id="3.30.450.40">
    <property type="match status" value="1"/>
</dbReference>